<evidence type="ECO:0000313" key="2">
    <source>
        <dbReference type="Proteomes" id="UP000075809"/>
    </source>
</evidence>
<protein>
    <submittedName>
        <fullName evidence="1">Uncharacterized protein</fullName>
    </submittedName>
</protein>
<sequence length="173" mass="19491">MLVSKNVALSCQRFVALPATEVTAVPVLSWDVSSEFYRNIKHPKVLEASKKIASLQGTNMGTYLVACSASWFKLFRIMPLTEKHVVVHAISKIDQEFFTIRASKARRMIEETHRILFKKCVQQKNKHFFYTHEISLKNFLYATDVQSDLIPGGHEIIGAAGMFGIQMATIGPC</sequence>
<proteinExistence type="predicted"/>
<organism evidence="1 2">
    <name type="scientific">Mycetomoellerius zeteki</name>
    <dbReference type="NCBI Taxonomy" id="64791"/>
    <lineage>
        <taxon>Eukaryota</taxon>
        <taxon>Metazoa</taxon>
        <taxon>Ecdysozoa</taxon>
        <taxon>Arthropoda</taxon>
        <taxon>Hexapoda</taxon>
        <taxon>Insecta</taxon>
        <taxon>Pterygota</taxon>
        <taxon>Neoptera</taxon>
        <taxon>Endopterygota</taxon>
        <taxon>Hymenoptera</taxon>
        <taxon>Apocrita</taxon>
        <taxon>Aculeata</taxon>
        <taxon>Formicoidea</taxon>
        <taxon>Formicidae</taxon>
        <taxon>Myrmicinae</taxon>
        <taxon>Mycetomoellerius</taxon>
    </lineage>
</organism>
<name>A0A151XCG9_9HYME</name>
<evidence type="ECO:0000313" key="1">
    <source>
        <dbReference type="EMBL" id="KYQ58039.1"/>
    </source>
</evidence>
<keyword evidence="2" id="KW-1185">Reference proteome</keyword>
<accession>A0A151XCG9</accession>
<dbReference type="EMBL" id="KQ982314">
    <property type="protein sequence ID" value="KYQ58039.1"/>
    <property type="molecule type" value="Genomic_DNA"/>
</dbReference>
<gene>
    <name evidence="1" type="ORF">ALC60_03091</name>
</gene>
<dbReference type="AlphaFoldDB" id="A0A151XCG9"/>
<reference evidence="1 2" key="1">
    <citation type="submission" date="2015-09" db="EMBL/GenBank/DDBJ databases">
        <title>Trachymyrmex zeteki WGS genome.</title>
        <authorList>
            <person name="Nygaard S."/>
            <person name="Hu H."/>
            <person name="Boomsma J."/>
            <person name="Zhang G."/>
        </authorList>
    </citation>
    <scope>NUCLEOTIDE SEQUENCE [LARGE SCALE GENOMIC DNA]</scope>
    <source>
        <strain evidence="1">Tzet28-1</strain>
        <tissue evidence="1">Whole body</tissue>
    </source>
</reference>
<dbReference type="Proteomes" id="UP000075809">
    <property type="component" value="Unassembled WGS sequence"/>
</dbReference>